<dbReference type="GO" id="GO:0050918">
    <property type="term" value="P:positive chemotaxis"/>
    <property type="evidence" value="ECO:0007669"/>
    <property type="project" value="TreeGrafter"/>
</dbReference>
<dbReference type="Gene3D" id="2.30.330.10">
    <property type="entry name" value="SpoA-like"/>
    <property type="match status" value="1"/>
</dbReference>
<dbReference type="PRINTS" id="PR00955">
    <property type="entry name" value="FLGMOTORFLIM"/>
</dbReference>
<accession>A0A7V5PR30</accession>
<evidence type="ECO:0000256" key="4">
    <source>
        <dbReference type="ARBA" id="ARBA00021898"/>
    </source>
</evidence>
<evidence type="ECO:0000256" key="9">
    <source>
        <dbReference type="ARBA" id="ARBA00023143"/>
    </source>
</evidence>
<evidence type="ECO:0000256" key="2">
    <source>
        <dbReference type="ARBA" id="ARBA00004202"/>
    </source>
</evidence>
<dbReference type="GO" id="GO:0003774">
    <property type="term" value="F:cytoskeletal motor activity"/>
    <property type="evidence" value="ECO:0007669"/>
    <property type="project" value="InterPro"/>
</dbReference>
<comment type="subcellular location">
    <subcellularLocation>
        <location evidence="1">Bacterial flagellum basal body</location>
    </subcellularLocation>
    <subcellularLocation>
        <location evidence="2">Cell membrane</location>
        <topology evidence="2">Peripheral membrane protein</topology>
    </subcellularLocation>
</comment>
<dbReference type="Pfam" id="PF01052">
    <property type="entry name" value="FliMN_C"/>
    <property type="match status" value="1"/>
</dbReference>
<dbReference type="NCBIfam" id="TIGR01397">
    <property type="entry name" value="fliM_switch"/>
    <property type="match status" value="1"/>
</dbReference>
<evidence type="ECO:0000256" key="8">
    <source>
        <dbReference type="ARBA" id="ARBA00023136"/>
    </source>
</evidence>
<dbReference type="AlphaFoldDB" id="A0A7V5PR30"/>
<comment type="similarity">
    <text evidence="3">Belongs to the FliM family.</text>
</comment>
<evidence type="ECO:0000256" key="1">
    <source>
        <dbReference type="ARBA" id="ARBA00004117"/>
    </source>
</evidence>
<keyword evidence="9" id="KW-0975">Bacterial flagellum</keyword>
<evidence type="ECO:0000259" key="12">
    <source>
        <dbReference type="Pfam" id="PF01052"/>
    </source>
</evidence>
<protein>
    <recommendedName>
        <fullName evidence="4 11">Flagellar motor switch protein FliM</fullName>
    </recommendedName>
</protein>
<keyword evidence="13" id="KW-0282">Flagellum</keyword>
<dbReference type="Gene3D" id="3.40.1550.10">
    <property type="entry name" value="CheC-like"/>
    <property type="match status" value="1"/>
</dbReference>
<dbReference type="GO" id="GO:0071978">
    <property type="term" value="P:bacterial-type flagellum-dependent swarming motility"/>
    <property type="evidence" value="ECO:0007669"/>
    <property type="project" value="TreeGrafter"/>
</dbReference>
<dbReference type="SUPFAM" id="SSF101801">
    <property type="entry name" value="Surface presentation of antigens (SPOA)"/>
    <property type="match status" value="1"/>
</dbReference>
<keyword evidence="6" id="KW-0145">Chemotaxis</keyword>
<dbReference type="Pfam" id="PF02154">
    <property type="entry name" value="FliM"/>
    <property type="match status" value="1"/>
</dbReference>
<evidence type="ECO:0000256" key="5">
    <source>
        <dbReference type="ARBA" id="ARBA00022475"/>
    </source>
</evidence>
<evidence type="ECO:0000313" key="13">
    <source>
        <dbReference type="EMBL" id="HHJ53663.1"/>
    </source>
</evidence>
<comment type="function">
    <text evidence="10">FliM is one of three proteins (FliG, FliN, FliM) that forms the rotor-mounted switch complex (C ring), located at the base of the basal body. This complex interacts with the CheY and CheZ chemotaxis proteins, in addition to contacting components of the motor that determine the direction of flagellar rotation.</text>
</comment>
<feature type="domain" description="Flagellar motor switch protein FliN-like C-terminal" evidence="12">
    <location>
        <begin position="251"/>
        <end position="318"/>
    </location>
</feature>
<keyword evidence="5" id="KW-1003">Cell membrane</keyword>
<evidence type="ECO:0000256" key="3">
    <source>
        <dbReference type="ARBA" id="ARBA00011049"/>
    </source>
</evidence>
<dbReference type="GO" id="GO:0009425">
    <property type="term" value="C:bacterial-type flagellum basal body"/>
    <property type="evidence" value="ECO:0007669"/>
    <property type="project" value="UniProtKB-SubCell"/>
</dbReference>
<gene>
    <name evidence="13" type="primary">fliM</name>
    <name evidence="13" type="ORF">ENJ89_10745</name>
</gene>
<dbReference type="PANTHER" id="PTHR30034:SF6">
    <property type="entry name" value="YOP PROTEINS TRANSLOCATION PROTEIN Q"/>
    <property type="match status" value="1"/>
</dbReference>
<keyword evidence="13" id="KW-0966">Cell projection</keyword>
<dbReference type="Proteomes" id="UP000886124">
    <property type="component" value="Unassembled WGS sequence"/>
</dbReference>
<evidence type="ECO:0000256" key="10">
    <source>
        <dbReference type="ARBA" id="ARBA00025044"/>
    </source>
</evidence>
<dbReference type="CDD" id="cd17908">
    <property type="entry name" value="FliM"/>
    <property type="match status" value="1"/>
</dbReference>
<dbReference type="InterPro" id="IPR028976">
    <property type="entry name" value="CheC-like_sf"/>
</dbReference>
<comment type="caution">
    <text evidence="13">The sequence shown here is derived from an EMBL/GenBank/DDBJ whole genome shotgun (WGS) entry which is preliminary data.</text>
</comment>
<dbReference type="SUPFAM" id="SSF103039">
    <property type="entry name" value="CheC-like"/>
    <property type="match status" value="1"/>
</dbReference>
<evidence type="ECO:0000256" key="7">
    <source>
        <dbReference type="ARBA" id="ARBA00022779"/>
    </source>
</evidence>
<dbReference type="InterPro" id="IPR001689">
    <property type="entry name" value="Flag_FliM"/>
</dbReference>
<proteinExistence type="inferred from homology"/>
<organism evidence="13">
    <name type="scientific">Caldithrix abyssi</name>
    <dbReference type="NCBI Taxonomy" id="187145"/>
    <lineage>
        <taxon>Bacteria</taxon>
        <taxon>Pseudomonadati</taxon>
        <taxon>Calditrichota</taxon>
        <taxon>Calditrichia</taxon>
        <taxon>Calditrichales</taxon>
        <taxon>Calditrichaceae</taxon>
        <taxon>Caldithrix</taxon>
    </lineage>
</organism>
<dbReference type="PANTHER" id="PTHR30034">
    <property type="entry name" value="FLAGELLAR MOTOR SWITCH PROTEIN FLIM"/>
    <property type="match status" value="1"/>
</dbReference>
<name>A0A7V5PR30_CALAY</name>
<keyword evidence="13" id="KW-0969">Cilium</keyword>
<dbReference type="InterPro" id="IPR001543">
    <property type="entry name" value="FliN-like_C"/>
</dbReference>
<sequence length="328" mass="37471">MAKILSQEEIDALLSNVSSEQEGADLAEPEQKITLYDFKHPNLVSKEQMRLLETIHEGLCRNFGVFLSAQLRMIVEMNLLAIDQIMYSEFVMSIAPPSSIYVCEVDHPRSQFVLEINPQLSIFIVERLFGGRGGTVSEVRPISVIEQRVMRRVVDRIAAEIDKNWAQVTHFNTSIKRFESNPEFVQIVPSSEPVVVVSMEIKIHGNSSLMNICYPYMWISNIVSMPEVQERILFGTRESSPEEKSLIEYNIRNTTVPLRTLLGKAQISIKEFMELKKGDVIQMESRTDRPLPVYAANKHVFNAVAGIKNKRYAIRIVSDVQGEEEYEF</sequence>
<reference evidence="13" key="1">
    <citation type="journal article" date="2020" name="mSystems">
        <title>Genome- and Community-Level Interaction Insights into Carbon Utilization and Element Cycling Functions of Hydrothermarchaeota in Hydrothermal Sediment.</title>
        <authorList>
            <person name="Zhou Z."/>
            <person name="Liu Y."/>
            <person name="Xu W."/>
            <person name="Pan J."/>
            <person name="Luo Z.H."/>
            <person name="Li M."/>
        </authorList>
    </citation>
    <scope>NUCLEOTIDE SEQUENCE [LARGE SCALE GENOMIC DNA]</scope>
    <source>
        <strain evidence="13">HyVt-527</strain>
    </source>
</reference>
<dbReference type="InterPro" id="IPR036429">
    <property type="entry name" value="SpoA-like_sf"/>
</dbReference>
<evidence type="ECO:0000256" key="11">
    <source>
        <dbReference type="NCBIfam" id="TIGR01397"/>
    </source>
</evidence>
<keyword evidence="7" id="KW-0283">Flagellar rotation</keyword>
<dbReference type="GO" id="GO:0005886">
    <property type="term" value="C:plasma membrane"/>
    <property type="evidence" value="ECO:0007669"/>
    <property type="project" value="UniProtKB-SubCell"/>
</dbReference>
<dbReference type="PIRSF" id="PIRSF002888">
    <property type="entry name" value="FliM"/>
    <property type="match status" value="1"/>
</dbReference>
<dbReference type="EMBL" id="DROD01000679">
    <property type="protein sequence ID" value="HHJ53663.1"/>
    <property type="molecule type" value="Genomic_DNA"/>
</dbReference>
<evidence type="ECO:0000256" key="6">
    <source>
        <dbReference type="ARBA" id="ARBA00022500"/>
    </source>
</evidence>
<keyword evidence="8" id="KW-0472">Membrane</keyword>